<accession>A0ABT9MTU4</accession>
<organism evidence="1 2">
    <name type="scientific">Catenuloplanes nepalensis</name>
    <dbReference type="NCBI Taxonomy" id="587533"/>
    <lineage>
        <taxon>Bacteria</taxon>
        <taxon>Bacillati</taxon>
        <taxon>Actinomycetota</taxon>
        <taxon>Actinomycetes</taxon>
        <taxon>Micromonosporales</taxon>
        <taxon>Micromonosporaceae</taxon>
        <taxon>Catenuloplanes</taxon>
    </lineage>
</organism>
<dbReference type="SUPFAM" id="SSF53850">
    <property type="entry name" value="Periplasmic binding protein-like II"/>
    <property type="match status" value="1"/>
</dbReference>
<protein>
    <submittedName>
        <fullName evidence="1">Aldouronate transport system substrate-binding protein</fullName>
    </submittedName>
</protein>
<evidence type="ECO:0000313" key="1">
    <source>
        <dbReference type="EMBL" id="MDP9794870.1"/>
    </source>
</evidence>
<sequence>MADYAIGAQFKATEPITFDMLYSDHTNYPIKNDWLFWQELTKRTNVTITPSVVPASDYNQKRGLVVSAGDPPFIIPKVYAGHEAPFVASGAVLPVSDYLDLMPHFKQKADKWDMWPQLDRQRQEDGKFYILPGMHEKVWQDYSLAVRTDVMQELNLPTPKTWDELHTTLKAMKARYPDAYPFSDRFAVPNPGGNLLNMISTAYGTTGGWGYFNTTWDADTQQFVLTGAMPEYKAMVTYLHTLVAEGLLDPESFTQNDDQAKQKLAAGKTLVISSNAQNLVNDYRPLLKDGATMAKIPFLAGPAGEVTGYTRLESGLMISSKARESENFVALMQFIDWLFYSDAGQEFAKWGVEGVTFTKDAAGKRTLAPDVDFVGLNPGAPKHLQKDFGFQGGNFSYGGSTELLHSMFTTEEQAFQAAIAHKTPIPVPPPAPLTDEEREQATLWDTPLKDFVTQQTLQFILGQRDLGEWDAYVAELNAKNGPALVDLTNKARTRYADQNK</sequence>
<dbReference type="RefSeq" id="WP_306830208.1">
    <property type="nucleotide sequence ID" value="NZ_JAUSRA010000001.1"/>
</dbReference>
<dbReference type="InterPro" id="IPR050490">
    <property type="entry name" value="Bact_solute-bd_prot1"/>
</dbReference>
<dbReference type="Gene3D" id="3.40.190.10">
    <property type="entry name" value="Periplasmic binding protein-like II"/>
    <property type="match status" value="2"/>
</dbReference>
<dbReference type="PANTHER" id="PTHR43649:SF12">
    <property type="entry name" value="DIACETYLCHITOBIOSE BINDING PROTEIN DASA"/>
    <property type="match status" value="1"/>
</dbReference>
<comment type="caution">
    <text evidence="1">The sequence shown here is derived from an EMBL/GenBank/DDBJ whole genome shotgun (WGS) entry which is preliminary data.</text>
</comment>
<dbReference type="CDD" id="cd13583">
    <property type="entry name" value="PBP2_AlgQ_like_4"/>
    <property type="match status" value="1"/>
</dbReference>
<gene>
    <name evidence="1" type="ORF">J2S43_003382</name>
</gene>
<name>A0ABT9MTU4_9ACTN</name>
<proteinExistence type="predicted"/>
<evidence type="ECO:0000313" key="2">
    <source>
        <dbReference type="Proteomes" id="UP001240984"/>
    </source>
</evidence>
<dbReference type="Pfam" id="PF01547">
    <property type="entry name" value="SBP_bac_1"/>
    <property type="match status" value="1"/>
</dbReference>
<dbReference type="Proteomes" id="UP001240984">
    <property type="component" value="Unassembled WGS sequence"/>
</dbReference>
<dbReference type="EMBL" id="JAUSRA010000001">
    <property type="protein sequence ID" value="MDP9794870.1"/>
    <property type="molecule type" value="Genomic_DNA"/>
</dbReference>
<dbReference type="PANTHER" id="PTHR43649">
    <property type="entry name" value="ARABINOSE-BINDING PROTEIN-RELATED"/>
    <property type="match status" value="1"/>
</dbReference>
<dbReference type="InterPro" id="IPR006059">
    <property type="entry name" value="SBP"/>
</dbReference>
<reference evidence="1 2" key="1">
    <citation type="submission" date="2023-07" db="EMBL/GenBank/DDBJ databases">
        <title>Sequencing the genomes of 1000 actinobacteria strains.</title>
        <authorList>
            <person name="Klenk H.-P."/>
        </authorList>
    </citation>
    <scope>NUCLEOTIDE SEQUENCE [LARGE SCALE GENOMIC DNA]</scope>
    <source>
        <strain evidence="1 2">DSM 44710</strain>
    </source>
</reference>
<keyword evidence="2" id="KW-1185">Reference proteome</keyword>